<keyword evidence="2" id="KW-1185">Reference proteome</keyword>
<sequence>MSFEPENKMKFVDAPVPIRNAWDGTDEIGMVGDQATSHVAPKGLSAPGNGPSVSISSTFPLIIPSTTISHTSFPAMLPPLFPHYLITTLHLTMVSYRIS</sequence>
<dbReference type="Proteomes" id="UP001292094">
    <property type="component" value="Unassembled WGS sequence"/>
</dbReference>
<gene>
    <name evidence="1" type="ORF">Pmani_012608</name>
</gene>
<dbReference type="EMBL" id="JAWZYT010001040">
    <property type="protein sequence ID" value="KAK4316213.1"/>
    <property type="molecule type" value="Genomic_DNA"/>
</dbReference>
<comment type="caution">
    <text evidence="1">The sequence shown here is derived from an EMBL/GenBank/DDBJ whole genome shotgun (WGS) entry which is preliminary data.</text>
</comment>
<evidence type="ECO:0000313" key="2">
    <source>
        <dbReference type="Proteomes" id="UP001292094"/>
    </source>
</evidence>
<reference evidence="1" key="1">
    <citation type="submission" date="2023-11" db="EMBL/GenBank/DDBJ databases">
        <title>Genome assemblies of two species of porcelain crab, Petrolisthes cinctipes and Petrolisthes manimaculis (Anomura: Porcellanidae).</title>
        <authorList>
            <person name="Angst P."/>
        </authorList>
    </citation>
    <scope>NUCLEOTIDE SEQUENCE</scope>
    <source>
        <strain evidence="1">PB745_02</strain>
        <tissue evidence="1">Gill</tissue>
    </source>
</reference>
<evidence type="ECO:0000313" key="1">
    <source>
        <dbReference type="EMBL" id="KAK4316213.1"/>
    </source>
</evidence>
<accession>A0AAE1PXG3</accession>
<name>A0AAE1PXG3_9EUCA</name>
<proteinExistence type="predicted"/>
<protein>
    <submittedName>
        <fullName evidence="1">Uncharacterized protein</fullName>
    </submittedName>
</protein>
<organism evidence="1 2">
    <name type="scientific">Petrolisthes manimaculis</name>
    <dbReference type="NCBI Taxonomy" id="1843537"/>
    <lineage>
        <taxon>Eukaryota</taxon>
        <taxon>Metazoa</taxon>
        <taxon>Ecdysozoa</taxon>
        <taxon>Arthropoda</taxon>
        <taxon>Crustacea</taxon>
        <taxon>Multicrustacea</taxon>
        <taxon>Malacostraca</taxon>
        <taxon>Eumalacostraca</taxon>
        <taxon>Eucarida</taxon>
        <taxon>Decapoda</taxon>
        <taxon>Pleocyemata</taxon>
        <taxon>Anomura</taxon>
        <taxon>Galatheoidea</taxon>
        <taxon>Porcellanidae</taxon>
        <taxon>Petrolisthes</taxon>
    </lineage>
</organism>
<dbReference type="AlphaFoldDB" id="A0AAE1PXG3"/>